<proteinExistence type="predicted"/>
<accession>A0A6C0LCT1</accession>
<dbReference type="EMBL" id="MN740457">
    <property type="protein sequence ID" value="QHU27481.1"/>
    <property type="molecule type" value="Genomic_DNA"/>
</dbReference>
<protein>
    <submittedName>
        <fullName evidence="1">Uncharacterized protein</fullName>
    </submittedName>
</protein>
<dbReference type="AlphaFoldDB" id="A0A6C0LCT1"/>
<sequence length="167" mass="19667">MSASISSAKSKRGKLVPLPKEKIDAINEVYEAQRKLKMEPVNESMLFQSQEAKDGFQQAEVKLKEGTLYSSFTKATAKEEYDKRIRKEQEEQEKYKNSLDKDVQIWRERMLQKQQEPKKNRTIAQFYANMTSKANHDRVVNGLSNRVDDHMRVAEITHKYMTDQHRR</sequence>
<organism evidence="1">
    <name type="scientific">viral metagenome</name>
    <dbReference type="NCBI Taxonomy" id="1070528"/>
    <lineage>
        <taxon>unclassified sequences</taxon>
        <taxon>metagenomes</taxon>
        <taxon>organismal metagenomes</taxon>
    </lineage>
</organism>
<name>A0A6C0LCT1_9ZZZZ</name>
<reference evidence="1" key="1">
    <citation type="journal article" date="2020" name="Nature">
        <title>Giant virus diversity and host interactions through global metagenomics.</title>
        <authorList>
            <person name="Schulz F."/>
            <person name="Roux S."/>
            <person name="Paez-Espino D."/>
            <person name="Jungbluth S."/>
            <person name="Walsh D.A."/>
            <person name="Denef V.J."/>
            <person name="McMahon K.D."/>
            <person name="Konstantinidis K.T."/>
            <person name="Eloe-Fadrosh E.A."/>
            <person name="Kyrpides N.C."/>
            <person name="Woyke T."/>
        </authorList>
    </citation>
    <scope>NUCLEOTIDE SEQUENCE</scope>
    <source>
        <strain evidence="1">GVMAG-M-3300027763-16</strain>
    </source>
</reference>
<evidence type="ECO:0000313" key="1">
    <source>
        <dbReference type="EMBL" id="QHU27481.1"/>
    </source>
</evidence>